<dbReference type="AlphaFoldDB" id="A0AAE0DCW2"/>
<sequence>MATKTYILTPGYNYGPEGPIQIGSIIANPFQPAKPLSKATVTAAIETVYHHNLEATCDTSRSVKLSLWAHVLDIAGADVGASRSRNVVESLAVKRLETRYLAQELADDDPELMDRLKEPRVQAAIKGGLFGRSPVYLISGVKIARGLVVRSERGRTTGGSLTATAPAAQAIGIDIGASMEGEKSRSTVSSFEAGDQDIVVAYQVHIIKARRWSQGATADIFESDAAFLHDDKINEEKEEIEIRTAEVEALVEAAKEMNIAIEIKKCLNPDDGGLMCVQPGEE</sequence>
<evidence type="ECO:0000313" key="1">
    <source>
        <dbReference type="EMBL" id="KAK2776657.1"/>
    </source>
</evidence>
<comment type="caution">
    <text evidence="1">The sequence shown here is derived from an EMBL/GenBank/DDBJ whole genome shotgun (WGS) entry which is preliminary data.</text>
</comment>
<dbReference type="Proteomes" id="UP001281614">
    <property type="component" value="Unassembled WGS sequence"/>
</dbReference>
<reference evidence="1" key="1">
    <citation type="submission" date="2023-02" db="EMBL/GenBank/DDBJ databases">
        <title>Colletotrichum kahawae CIFC_Que2 genome sequencing and assembly.</title>
        <authorList>
            <person name="Baroncelli R."/>
        </authorList>
    </citation>
    <scope>NUCLEOTIDE SEQUENCE</scope>
    <source>
        <strain evidence="1">CIFC_Que2</strain>
    </source>
</reference>
<proteinExistence type="predicted"/>
<keyword evidence="2" id="KW-1185">Reference proteome</keyword>
<evidence type="ECO:0000313" key="2">
    <source>
        <dbReference type="Proteomes" id="UP001281614"/>
    </source>
</evidence>
<name>A0AAE0DCW2_COLKA</name>
<protein>
    <submittedName>
        <fullName evidence="1">Uncharacterized protein</fullName>
    </submittedName>
</protein>
<dbReference type="EMBL" id="VYYT01000025">
    <property type="protein sequence ID" value="KAK2776657.1"/>
    <property type="molecule type" value="Genomic_DNA"/>
</dbReference>
<accession>A0AAE0DCW2</accession>
<organism evidence="1 2">
    <name type="scientific">Colletotrichum kahawae</name>
    <name type="common">Coffee berry disease fungus</name>
    <dbReference type="NCBI Taxonomy" id="34407"/>
    <lineage>
        <taxon>Eukaryota</taxon>
        <taxon>Fungi</taxon>
        <taxon>Dikarya</taxon>
        <taxon>Ascomycota</taxon>
        <taxon>Pezizomycotina</taxon>
        <taxon>Sordariomycetes</taxon>
        <taxon>Hypocreomycetidae</taxon>
        <taxon>Glomerellales</taxon>
        <taxon>Glomerellaceae</taxon>
        <taxon>Colletotrichum</taxon>
        <taxon>Colletotrichum gloeosporioides species complex</taxon>
    </lineage>
</organism>
<gene>
    <name evidence="1" type="ORF">CKAH01_12307</name>
</gene>